<dbReference type="Proteomes" id="UP001497392">
    <property type="component" value="Unassembled WGS sequence"/>
</dbReference>
<dbReference type="InterPro" id="IPR030616">
    <property type="entry name" value="Aur-like"/>
</dbReference>
<dbReference type="PROSITE" id="PS00108">
    <property type="entry name" value="PROTEIN_KINASE_ST"/>
    <property type="match status" value="1"/>
</dbReference>
<proteinExistence type="predicted"/>
<evidence type="ECO:0000256" key="3">
    <source>
        <dbReference type="ARBA" id="ARBA00022741"/>
    </source>
</evidence>
<keyword evidence="5" id="KW-0067">ATP-binding</keyword>
<keyword evidence="2" id="KW-0808">Transferase</keyword>
<accession>A0ABP1GD00</accession>
<feature type="region of interest" description="Disordered" evidence="6">
    <location>
        <begin position="410"/>
        <end position="516"/>
    </location>
</feature>
<reference evidence="8 9" key="1">
    <citation type="submission" date="2024-06" db="EMBL/GenBank/DDBJ databases">
        <authorList>
            <person name="Kraege A."/>
            <person name="Thomma B."/>
        </authorList>
    </citation>
    <scope>NUCLEOTIDE SEQUENCE [LARGE SCALE GENOMIC DNA]</scope>
</reference>
<evidence type="ECO:0000256" key="4">
    <source>
        <dbReference type="ARBA" id="ARBA00022777"/>
    </source>
</evidence>
<evidence type="ECO:0000256" key="6">
    <source>
        <dbReference type="SAM" id="MobiDB-lite"/>
    </source>
</evidence>
<evidence type="ECO:0000259" key="7">
    <source>
        <dbReference type="PROSITE" id="PS50011"/>
    </source>
</evidence>
<dbReference type="InterPro" id="IPR011009">
    <property type="entry name" value="Kinase-like_dom_sf"/>
</dbReference>
<evidence type="ECO:0000313" key="8">
    <source>
        <dbReference type="EMBL" id="CAL5227668.1"/>
    </source>
</evidence>
<evidence type="ECO:0000313" key="9">
    <source>
        <dbReference type="Proteomes" id="UP001497392"/>
    </source>
</evidence>
<dbReference type="Pfam" id="PF00069">
    <property type="entry name" value="Pkinase"/>
    <property type="match status" value="1"/>
</dbReference>
<sequence>MPSAGGLSDQTSLRDTEGMFNFKPDDFKDSAVIGKGKDCVVYSSHCHKLEGRKVAVKVYEKSSLSPSKLRAVKREAAMMIYMTRKRVPLITQFYGAFQDAYQIFLVMEYCAGGDLLDRLLDEGRAMSERRVILEVAVPLLRTLQHLHSYSIIHRDVKLENIFIAEDGRVRLGDFGLTMSMKQELAISPVGTVEYMAPEVVALPPVEAVVTGVVKTSDIPACNEKVDIWALGVTLYELLTGHLPFEGRNKEEIKHAISAGIMRPFPQGMSPACISFVSAMMIRDVQQRPSAKQLLQHPIVLTYLRTLVPAQQPAVAPLAPTSDSASSLNGSAAMPRPLFAIKRPAQGPQGTITVSVNGRQQPLSGSFTVSPAQPATTAPELVSTLPSGHRLESSGGSLVKAKFQAMECLSGGNEAGSSASSSDMFNNTTSVSASHTGSSSPVGSKDSRDSTGDNHAVLRRCGSAASALSRPSSPPLPRAMSSSMIHQRPASASAQPSGSAGAHQDQHWLPKHKRKSPSTFLPQMAKKEPLLHAPAPVVMSKVISYGPLPGSLREQHSGGNARGDIPLTRQPPPPKPPLAPNTEDDPAMSGLMGRVTSLFSRALYKHPYHRHGKQAPSVSMDVDGSDTTMLR</sequence>
<feature type="region of interest" description="Disordered" evidence="6">
    <location>
        <begin position="608"/>
        <end position="630"/>
    </location>
</feature>
<dbReference type="EMBL" id="CAXHTA020000017">
    <property type="protein sequence ID" value="CAL5227668.1"/>
    <property type="molecule type" value="Genomic_DNA"/>
</dbReference>
<evidence type="ECO:0000256" key="2">
    <source>
        <dbReference type="ARBA" id="ARBA00022679"/>
    </source>
</evidence>
<gene>
    <name evidence="8" type="primary">g10675</name>
    <name evidence="8" type="ORF">VP750_LOCUS9574</name>
</gene>
<dbReference type="InterPro" id="IPR000719">
    <property type="entry name" value="Prot_kinase_dom"/>
</dbReference>
<dbReference type="Gene3D" id="1.10.510.10">
    <property type="entry name" value="Transferase(Phosphotransferase) domain 1"/>
    <property type="match status" value="1"/>
</dbReference>
<keyword evidence="4" id="KW-0418">Kinase</keyword>
<evidence type="ECO:0000256" key="1">
    <source>
        <dbReference type="ARBA" id="ARBA00022527"/>
    </source>
</evidence>
<name>A0ABP1GD00_9CHLO</name>
<dbReference type="PROSITE" id="PS50011">
    <property type="entry name" value="PROTEIN_KINASE_DOM"/>
    <property type="match status" value="1"/>
</dbReference>
<feature type="compositionally biased region" description="Pro residues" evidence="6">
    <location>
        <begin position="568"/>
        <end position="578"/>
    </location>
</feature>
<comment type="caution">
    <text evidence="8">The sequence shown here is derived from an EMBL/GenBank/DDBJ whole genome shotgun (WGS) entry which is preliminary data.</text>
</comment>
<feature type="domain" description="Protein kinase" evidence="7">
    <location>
        <begin position="27"/>
        <end position="299"/>
    </location>
</feature>
<organism evidence="8 9">
    <name type="scientific">Coccomyxa viridis</name>
    <dbReference type="NCBI Taxonomy" id="1274662"/>
    <lineage>
        <taxon>Eukaryota</taxon>
        <taxon>Viridiplantae</taxon>
        <taxon>Chlorophyta</taxon>
        <taxon>core chlorophytes</taxon>
        <taxon>Trebouxiophyceae</taxon>
        <taxon>Trebouxiophyceae incertae sedis</taxon>
        <taxon>Coccomyxaceae</taxon>
        <taxon>Coccomyxa</taxon>
    </lineage>
</organism>
<protein>
    <submittedName>
        <fullName evidence="8">G10675 protein</fullName>
    </submittedName>
</protein>
<keyword evidence="9" id="KW-1185">Reference proteome</keyword>
<keyword evidence="1" id="KW-0723">Serine/threonine-protein kinase</keyword>
<feature type="compositionally biased region" description="Low complexity" evidence="6">
    <location>
        <begin position="410"/>
        <end position="443"/>
    </location>
</feature>
<evidence type="ECO:0000256" key="5">
    <source>
        <dbReference type="ARBA" id="ARBA00022840"/>
    </source>
</evidence>
<dbReference type="SUPFAM" id="SSF56112">
    <property type="entry name" value="Protein kinase-like (PK-like)"/>
    <property type="match status" value="1"/>
</dbReference>
<keyword evidence="3" id="KW-0547">Nucleotide-binding</keyword>
<dbReference type="InterPro" id="IPR008271">
    <property type="entry name" value="Ser/Thr_kinase_AS"/>
</dbReference>
<feature type="compositionally biased region" description="Low complexity" evidence="6">
    <location>
        <begin position="477"/>
        <end position="501"/>
    </location>
</feature>
<dbReference type="PANTHER" id="PTHR24350">
    <property type="entry name" value="SERINE/THREONINE-PROTEIN KINASE IAL-RELATED"/>
    <property type="match status" value="1"/>
</dbReference>
<feature type="region of interest" description="Disordered" evidence="6">
    <location>
        <begin position="548"/>
        <end position="589"/>
    </location>
</feature>
<dbReference type="SMART" id="SM00220">
    <property type="entry name" value="S_TKc"/>
    <property type="match status" value="1"/>
</dbReference>